<evidence type="ECO:0000313" key="1">
    <source>
        <dbReference type="EMBL" id="CAB3965646.1"/>
    </source>
</evidence>
<dbReference type="InterPro" id="IPR026988">
    <property type="entry name" value="YaaC-like"/>
</dbReference>
<accession>A0A6J5J205</accession>
<dbReference type="EMBL" id="CABWIL020000011">
    <property type="protein sequence ID" value="CAB3965646.1"/>
    <property type="molecule type" value="Genomic_DNA"/>
</dbReference>
<dbReference type="AlphaFoldDB" id="A0A6J5J205"/>
<evidence type="ECO:0000313" key="2">
    <source>
        <dbReference type="Proteomes" id="UP000494301"/>
    </source>
</evidence>
<organism evidence="1 2">
    <name type="scientific">Burkholderia aenigmatica</name>
    <dbReference type="NCBI Taxonomy" id="2015348"/>
    <lineage>
        <taxon>Bacteria</taxon>
        <taxon>Pseudomonadati</taxon>
        <taxon>Pseudomonadota</taxon>
        <taxon>Betaproteobacteria</taxon>
        <taxon>Burkholderiales</taxon>
        <taxon>Burkholderiaceae</taxon>
        <taxon>Burkholderia</taxon>
        <taxon>Burkholderia cepacia complex</taxon>
    </lineage>
</organism>
<dbReference type="Pfam" id="PF14175">
    <property type="entry name" value="YaaC"/>
    <property type="match status" value="1"/>
</dbReference>
<name>A0A6J5J205_9BURK</name>
<sequence length="383" mass="42953">MITTHCRTFRSADVSKYAWGRLAHFQNVEAVTREIMELHRLPERHRTNARRQATQLRQCLMQAREYYDAARAVSLATRPVLLYYSTMSLALAEVLMKQSADSRLEKLREFHGCHGLQLSMANAVLPGDDLEIATAALRAKPQTAPDGSARGTFEVWRRSSRELPIVGRYTQTHATPGMTTSGIRVLMSGTDVEPDVYPINGLSLLDVLQGLPQMVEILATYGIRPKLVRSTCSARFGAENQDPTLSIVVHPSIPETMNNFMDLIHFAPRGLHRIDIVEYPNGIHLQIPLTNDVPGQLPWSICTDVANTWFSSRHEFLNEFGLIYVALHVAGNFARYYPDKWLCHIEASSPLALTIDRLTDVAFDRVPLLVAGELARSCFVAED</sequence>
<dbReference type="Proteomes" id="UP000494301">
    <property type="component" value="Unassembled WGS sequence"/>
</dbReference>
<gene>
    <name evidence="1" type="ORF">BLA3211_03522</name>
</gene>
<protein>
    <submittedName>
        <fullName evidence="1">Uncharacterized protein</fullName>
    </submittedName>
</protein>
<proteinExistence type="predicted"/>
<reference evidence="1 2" key="1">
    <citation type="submission" date="2020-04" db="EMBL/GenBank/DDBJ databases">
        <authorList>
            <person name="Depoorter E."/>
        </authorList>
    </citation>
    <scope>NUCLEOTIDE SEQUENCE [LARGE SCALE GENOMIC DNA]</scope>
    <source>
        <strain evidence="1 2">BCC0217</strain>
    </source>
</reference>